<feature type="domain" description="DUF6604" evidence="1">
    <location>
        <begin position="3"/>
        <end position="113"/>
    </location>
</feature>
<organism evidence="2 3">
    <name type="scientific">Zopfia rhizophila CBS 207.26</name>
    <dbReference type="NCBI Taxonomy" id="1314779"/>
    <lineage>
        <taxon>Eukaryota</taxon>
        <taxon>Fungi</taxon>
        <taxon>Dikarya</taxon>
        <taxon>Ascomycota</taxon>
        <taxon>Pezizomycotina</taxon>
        <taxon>Dothideomycetes</taxon>
        <taxon>Dothideomycetes incertae sedis</taxon>
        <taxon>Zopfiaceae</taxon>
        <taxon>Zopfia</taxon>
    </lineage>
</organism>
<accession>A0A6A6E4X1</accession>
<dbReference type="EMBL" id="ML994633">
    <property type="protein sequence ID" value="KAF2185558.1"/>
    <property type="molecule type" value="Genomic_DNA"/>
</dbReference>
<reference evidence="2" key="1">
    <citation type="journal article" date="2020" name="Stud. Mycol.">
        <title>101 Dothideomycetes genomes: a test case for predicting lifestyles and emergence of pathogens.</title>
        <authorList>
            <person name="Haridas S."/>
            <person name="Albert R."/>
            <person name="Binder M."/>
            <person name="Bloem J."/>
            <person name="Labutti K."/>
            <person name="Salamov A."/>
            <person name="Andreopoulos B."/>
            <person name="Baker S."/>
            <person name="Barry K."/>
            <person name="Bills G."/>
            <person name="Bluhm B."/>
            <person name="Cannon C."/>
            <person name="Castanera R."/>
            <person name="Culley D."/>
            <person name="Daum C."/>
            <person name="Ezra D."/>
            <person name="Gonzalez J."/>
            <person name="Henrissat B."/>
            <person name="Kuo A."/>
            <person name="Liang C."/>
            <person name="Lipzen A."/>
            <person name="Lutzoni F."/>
            <person name="Magnuson J."/>
            <person name="Mondo S."/>
            <person name="Nolan M."/>
            <person name="Ohm R."/>
            <person name="Pangilinan J."/>
            <person name="Park H.-J."/>
            <person name="Ramirez L."/>
            <person name="Alfaro M."/>
            <person name="Sun H."/>
            <person name="Tritt A."/>
            <person name="Yoshinaga Y."/>
            <person name="Zwiers L.-H."/>
            <person name="Turgeon B."/>
            <person name="Goodwin S."/>
            <person name="Spatafora J."/>
            <person name="Crous P."/>
            <person name="Grigoriev I."/>
        </authorList>
    </citation>
    <scope>NUCLEOTIDE SEQUENCE</scope>
    <source>
        <strain evidence="2">CBS 207.26</strain>
    </source>
</reference>
<protein>
    <recommendedName>
        <fullName evidence="1">DUF6604 domain-containing protein</fullName>
    </recommendedName>
</protein>
<dbReference type="InterPro" id="IPR046539">
    <property type="entry name" value="DUF6604"/>
</dbReference>
<dbReference type="Pfam" id="PF20253">
    <property type="entry name" value="DUF6604"/>
    <property type="match status" value="1"/>
</dbReference>
<proteinExistence type="predicted"/>
<evidence type="ECO:0000313" key="3">
    <source>
        <dbReference type="Proteomes" id="UP000800200"/>
    </source>
</evidence>
<evidence type="ECO:0000259" key="1">
    <source>
        <dbReference type="Pfam" id="PF20253"/>
    </source>
</evidence>
<gene>
    <name evidence="2" type="ORF">K469DRAFT_161771</name>
</gene>
<keyword evidence="3" id="KW-1185">Reference proteome</keyword>
<sequence length="152" mass="17164">MIFIDTLWTIQTILKPYVNVKAAGGSASEPKPLSLEDLNNQIELLANEELEGEGTEQLPSVKLAPQPTKTIYEIDTKDEDTTFAIFCLYEDSMAAKLSTITVWSGYRAKLFNLLGVRLPLPKPPSTLSHPSSDSSQTYFHNLHLWRNYWSNF</sequence>
<dbReference type="AlphaFoldDB" id="A0A6A6E4X1"/>
<dbReference type="Proteomes" id="UP000800200">
    <property type="component" value="Unassembled WGS sequence"/>
</dbReference>
<evidence type="ECO:0000313" key="2">
    <source>
        <dbReference type="EMBL" id="KAF2185558.1"/>
    </source>
</evidence>
<name>A0A6A6E4X1_9PEZI</name>